<reference evidence="1 2" key="1">
    <citation type="submission" date="2019-09" db="EMBL/GenBank/DDBJ databases">
        <title>Arthrobacter zafarii sp. nov., a moderately thermotolerant and halotolerant actinobacterium isolated from Cholistan desert soil of Pakistan.</title>
        <authorList>
            <person name="Amin A."/>
            <person name="Ahmed I."/>
            <person name="Khalid N."/>
            <person name="Schumann P."/>
            <person name="Busse H.J."/>
            <person name="Khan I.U."/>
            <person name="Li S."/>
            <person name="Li W.J."/>
        </authorList>
    </citation>
    <scope>NUCLEOTIDE SEQUENCE [LARGE SCALE GENOMIC DNA]</scope>
    <source>
        <strain evidence="1 2">NCCP-1664</strain>
    </source>
</reference>
<evidence type="ECO:0000313" key="2">
    <source>
        <dbReference type="Proteomes" id="UP000325307"/>
    </source>
</evidence>
<name>A0A5A7NR86_9MICC</name>
<protein>
    <submittedName>
        <fullName evidence="1">Uncharacterized protein</fullName>
    </submittedName>
</protein>
<organism evidence="1 2">
    <name type="scientific">Zafaria cholistanensis</name>
    <dbReference type="NCBI Taxonomy" id="1682741"/>
    <lineage>
        <taxon>Bacteria</taxon>
        <taxon>Bacillati</taxon>
        <taxon>Actinomycetota</taxon>
        <taxon>Actinomycetes</taxon>
        <taxon>Micrococcales</taxon>
        <taxon>Micrococcaceae</taxon>
        <taxon>Zafaria</taxon>
    </lineage>
</organism>
<gene>
    <name evidence="1" type="ORF">NCCP1664_17610</name>
</gene>
<dbReference type="EMBL" id="BKDJ01000008">
    <property type="protein sequence ID" value="GER23265.1"/>
    <property type="molecule type" value="Genomic_DNA"/>
</dbReference>
<accession>A0A5A7NR86</accession>
<sequence length="178" mass="19987">MAVDQHRVLGVRWVEEEAYVDLLVDGKSVLELIPDVADRITPLAKRWLREPVLERAAAFLGQRENASPLGPDQIELAVCPQCGDLGCGGVIARLTVTDTEVVWEDVQWTLDRENEFDELPAPEPLAQAFPARIVFDRKQYEAALSSALEMLATGPWCVPPPSESWNRRLRRLLGFARQ</sequence>
<dbReference type="OrthoDB" id="342114at2"/>
<proteinExistence type="predicted"/>
<evidence type="ECO:0000313" key="1">
    <source>
        <dbReference type="EMBL" id="GER23265.1"/>
    </source>
</evidence>
<keyword evidence="2" id="KW-1185">Reference proteome</keyword>
<comment type="caution">
    <text evidence="1">The sequence shown here is derived from an EMBL/GenBank/DDBJ whole genome shotgun (WGS) entry which is preliminary data.</text>
</comment>
<dbReference type="Proteomes" id="UP000325307">
    <property type="component" value="Unassembled WGS sequence"/>
</dbReference>
<dbReference type="AlphaFoldDB" id="A0A5A7NR86"/>